<dbReference type="Gene3D" id="1.20.20.10">
    <property type="entry name" value="F1F0 ATP synthase subunit C"/>
    <property type="match status" value="1"/>
</dbReference>
<keyword evidence="10 11" id="KW-0472">Membrane</keyword>
<comment type="function">
    <text evidence="11">Key component of the F(0) channel; it plays a direct role in translocation across the membrane. A homomeric c-ring of between 10-14 subunits forms the central stalk rotor element with the F(1) delta and epsilon subunits.</text>
</comment>
<comment type="function">
    <text evidence="11">F(1)F(0) ATP synthase produces ATP from ADP in the presence of a proton or sodium gradient. F-type ATPases consist of two structural domains, F(1) containing the extramembraneous catalytic core and F(0) containing the membrane proton channel, linked together by a central stalk and a peripheral stalk. During catalysis, ATP synthesis in the catalytic domain of F(1) is coupled via a rotary mechanism of the central stalk subunits to proton translocation.</text>
</comment>
<organism evidence="14 15">
    <name type="scientific">Gimesia algae</name>
    <dbReference type="NCBI Taxonomy" id="2527971"/>
    <lineage>
        <taxon>Bacteria</taxon>
        <taxon>Pseudomonadati</taxon>
        <taxon>Planctomycetota</taxon>
        <taxon>Planctomycetia</taxon>
        <taxon>Planctomycetales</taxon>
        <taxon>Planctomycetaceae</taxon>
        <taxon>Gimesia</taxon>
    </lineage>
</organism>
<dbReference type="GO" id="GO:0046933">
    <property type="term" value="F:proton-transporting ATP synthase activity, rotational mechanism"/>
    <property type="evidence" value="ECO:0007669"/>
    <property type="project" value="UniProtKB-UniRule"/>
</dbReference>
<dbReference type="InterPro" id="IPR000454">
    <property type="entry name" value="ATP_synth_F0_csu"/>
</dbReference>
<evidence type="ECO:0000256" key="8">
    <source>
        <dbReference type="ARBA" id="ARBA00023065"/>
    </source>
</evidence>
<keyword evidence="15" id="KW-1185">Reference proteome</keyword>
<evidence type="ECO:0000313" key="15">
    <source>
        <dbReference type="Proteomes" id="UP000316855"/>
    </source>
</evidence>
<dbReference type="Pfam" id="PF00137">
    <property type="entry name" value="ATP-synt_C"/>
    <property type="match status" value="1"/>
</dbReference>
<dbReference type="SUPFAM" id="SSF81333">
    <property type="entry name" value="F1F0 ATP synthase subunit C"/>
    <property type="match status" value="1"/>
</dbReference>
<keyword evidence="12" id="KW-0732">Signal</keyword>
<dbReference type="HAMAP" id="MF_01396">
    <property type="entry name" value="ATP_synth_c_bact"/>
    <property type="match status" value="1"/>
</dbReference>
<feature type="domain" description="V-ATPase proteolipid subunit C-like" evidence="13">
    <location>
        <begin position="35"/>
        <end position="93"/>
    </location>
</feature>
<reference evidence="14 15" key="1">
    <citation type="submission" date="2019-02" db="EMBL/GenBank/DDBJ databases">
        <title>Deep-cultivation of Planctomycetes and their phenomic and genomic characterization uncovers novel biology.</title>
        <authorList>
            <person name="Wiegand S."/>
            <person name="Jogler M."/>
            <person name="Boedeker C."/>
            <person name="Pinto D."/>
            <person name="Vollmers J."/>
            <person name="Rivas-Marin E."/>
            <person name="Kohn T."/>
            <person name="Peeters S.H."/>
            <person name="Heuer A."/>
            <person name="Rast P."/>
            <person name="Oberbeckmann S."/>
            <person name="Bunk B."/>
            <person name="Jeske O."/>
            <person name="Meyerdierks A."/>
            <person name="Storesund J.E."/>
            <person name="Kallscheuer N."/>
            <person name="Luecker S."/>
            <person name="Lage O.M."/>
            <person name="Pohl T."/>
            <person name="Merkel B.J."/>
            <person name="Hornburger P."/>
            <person name="Mueller R.-W."/>
            <person name="Bruemmer F."/>
            <person name="Labrenz M."/>
            <person name="Spormann A.M."/>
            <person name="Op den Camp H."/>
            <person name="Overmann J."/>
            <person name="Amann R."/>
            <person name="Jetten M.S.M."/>
            <person name="Mascher T."/>
            <person name="Medema M.H."/>
            <person name="Devos D.P."/>
            <person name="Kaster A.-K."/>
            <person name="Ovreas L."/>
            <person name="Rohde M."/>
            <person name="Galperin M.Y."/>
            <person name="Jogler C."/>
        </authorList>
    </citation>
    <scope>NUCLEOTIDE SEQUENCE [LARGE SCALE GENOMIC DNA]</scope>
    <source>
        <strain evidence="14 15">Pan161</strain>
    </source>
</reference>
<feature type="transmembrane region" description="Helical" evidence="11">
    <location>
        <begin position="34"/>
        <end position="61"/>
    </location>
</feature>
<keyword evidence="6 11" id="KW-0375">Hydrogen ion transport</keyword>
<evidence type="ECO:0000256" key="6">
    <source>
        <dbReference type="ARBA" id="ARBA00022781"/>
    </source>
</evidence>
<evidence type="ECO:0000256" key="10">
    <source>
        <dbReference type="ARBA" id="ARBA00023136"/>
    </source>
</evidence>
<sequence precursor="true">MIQALRIMYMTCVVVLATAVPAMAQEAGGGISLGALGAGITIIGAGFGIGKIGASAVEAIARQPEAGGKIQTAMIIAAALIEGATFFALIICMS</sequence>
<keyword evidence="11" id="KW-1003">Cell membrane</keyword>
<keyword evidence="4 11" id="KW-0138">CF(0)</keyword>
<evidence type="ECO:0000313" key="14">
    <source>
        <dbReference type="EMBL" id="QDT88869.1"/>
    </source>
</evidence>
<dbReference type="RefSeq" id="WP_002643745.1">
    <property type="nucleotide sequence ID" value="NZ_CP036343.1"/>
</dbReference>
<dbReference type="PROSITE" id="PS00605">
    <property type="entry name" value="ATPASE_C"/>
    <property type="match status" value="1"/>
</dbReference>
<comment type="similarity">
    <text evidence="2 11">Belongs to the ATPase C chain family.</text>
</comment>
<gene>
    <name evidence="14" type="primary">atpE_1</name>
    <name evidence="11" type="synonym">atpE</name>
    <name evidence="14" type="ORF">Pan161_04880</name>
</gene>
<feature type="signal peptide" evidence="12">
    <location>
        <begin position="1"/>
        <end position="24"/>
    </location>
</feature>
<keyword evidence="11" id="KW-0066">ATP synthesis</keyword>
<dbReference type="GeneID" id="98647602"/>
<proteinExistence type="inferred from homology"/>
<evidence type="ECO:0000256" key="5">
    <source>
        <dbReference type="ARBA" id="ARBA00022692"/>
    </source>
</evidence>
<evidence type="ECO:0000256" key="11">
    <source>
        <dbReference type="HAMAP-Rule" id="MF_01396"/>
    </source>
</evidence>
<keyword evidence="9 11" id="KW-0446">Lipid-binding</keyword>
<evidence type="ECO:0000256" key="3">
    <source>
        <dbReference type="ARBA" id="ARBA00022448"/>
    </source>
</evidence>
<dbReference type="PRINTS" id="PR00124">
    <property type="entry name" value="ATPASEC"/>
</dbReference>
<evidence type="ECO:0000256" key="12">
    <source>
        <dbReference type="SAM" id="SignalP"/>
    </source>
</evidence>
<accession>A0A517V793</accession>
<dbReference type="EMBL" id="CP036343">
    <property type="protein sequence ID" value="QDT88869.1"/>
    <property type="molecule type" value="Genomic_DNA"/>
</dbReference>
<protein>
    <recommendedName>
        <fullName evidence="11">ATP synthase subunit c</fullName>
    </recommendedName>
    <alternativeName>
        <fullName evidence="11">ATP synthase F(0) sector subunit c</fullName>
    </alternativeName>
    <alternativeName>
        <fullName evidence="11">F-type ATPase subunit c</fullName>
        <shortName evidence="11">F-ATPase subunit c</shortName>
    </alternativeName>
    <alternativeName>
        <fullName evidence="11">Lipid-binding protein</fullName>
    </alternativeName>
</protein>
<dbReference type="GO" id="GO:0008289">
    <property type="term" value="F:lipid binding"/>
    <property type="evidence" value="ECO:0007669"/>
    <property type="project" value="UniProtKB-KW"/>
</dbReference>
<keyword evidence="8 11" id="KW-0406">Ion transport</keyword>
<dbReference type="Proteomes" id="UP000316855">
    <property type="component" value="Chromosome"/>
</dbReference>
<feature type="chain" id="PRO_5022118726" description="ATP synthase subunit c" evidence="12">
    <location>
        <begin position="25"/>
        <end position="94"/>
    </location>
</feature>
<comment type="subcellular location">
    <subcellularLocation>
        <location evidence="11">Cell membrane</location>
        <topology evidence="11">Multi-pass membrane protein</topology>
    </subcellularLocation>
    <subcellularLocation>
        <location evidence="1">Membrane</location>
        <topology evidence="1">Multi-pass membrane protein</topology>
    </subcellularLocation>
</comment>
<keyword evidence="3 11" id="KW-0813">Transport</keyword>
<dbReference type="InterPro" id="IPR038662">
    <property type="entry name" value="ATP_synth_F0_csu_sf"/>
</dbReference>
<evidence type="ECO:0000256" key="4">
    <source>
        <dbReference type="ARBA" id="ARBA00022547"/>
    </source>
</evidence>
<dbReference type="CDD" id="cd18121">
    <property type="entry name" value="ATP-synt_Fo_c"/>
    <property type="match status" value="1"/>
</dbReference>
<feature type="site" description="Reversibly protonated during proton transport" evidence="11">
    <location>
        <position position="82"/>
    </location>
</feature>
<keyword evidence="7 11" id="KW-1133">Transmembrane helix</keyword>
<dbReference type="InterPro" id="IPR020537">
    <property type="entry name" value="ATP_synth_F0_csu_DDCD_BS"/>
</dbReference>
<dbReference type="GO" id="GO:0033177">
    <property type="term" value="C:proton-transporting two-sector ATPase complex, proton-transporting domain"/>
    <property type="evidence" value="ECO:0007669"/>
    <property type="project" value="InterPro"/>
</dbReference>
<evidence type="ECO:0000256" key="2">
    <source>
        <dbReference type="ARBA" id="ARBA00006704"/>
    </source>
</evidence>
<evidence type="ECO:0000256" key="9">
    <source>
        <dbReference type="ARBA" id="ARBA00023121"/>
    </source>
</evidence>
<evidence type="ECO:0000256" key="7">
    <source>
        <dbReference type="ARBA" id="ARBA00022989"/>
    </source>
</evidence>
<keyword evidence="5 11" id="KW-0812">Transmembrane</keyword>
<dbReference type="InterPro" id="IPR002379">
    <property type="entry name" value="ATPase_proteolipid_c-like_dom"/>
</dbReference>
<dbReference type="GO" id="GO:0005886">
    <property type="term" value="C:plasma membrane"/>
    <property type="evidence" value="ECO:0007669"/>
    <property type="project" value="UniProtKB-SubCell"/>
</dbReference>
<dbReference type="InterPro" id="IPR035921">
    <property type="entry name" value="F/V-ATP_Csub_sf"/>
</dbReference>
<name>A0A517V793_9PLAN</name>
<dbReference type="AlphaFoldDB" id="A0A517V793"/>
<evidence type="ECO:0000259" key="13">
    <source>
        <dbReference type="Pfam" id="PF00137"/>
    </source>
</evidence>
<evidence type="ECO:0000256" key="1">
    <source>
        <dbReference type="ARBA" id="ARBA00004141"/>
    </source>
</evidence>
<dbReference type="GO" id="GO:0045259">
    <property type="term" value="C:proton-transporting ATP synthase complex"/>
    <property type="evidence" value="ECO:0007669"/>
    <property type="project" value="UniProtKB-KW"/>
</dbReference>
<feature type="transmembrane region" description="Helical" evidence="11">
    <location>
        <begin position="73"/>
        <end position="91"/>
    </location>
</feature>
<dbReference type="KEGG" id="gax:Pan161_04880"/>